<dbReference type="InterPro" id="IPR050361">
    <property type="entry name" value="MPP/UQCRC_Complex"/>
</dbReference>
<evidence type="ECO:0000313" key="4">
    <source>
        <dbReference type="Proteomes" id="UP001429580"/>
    </source>
</evidence>
<dbReference type="InterPro" id="IPR011249">
    <property type="entry name" value="Metalloenz_LuxS/M16"/>
</dbReference>
<dbReference type="Gene3D" id="3.30.830.10">
    <property type="entry name" value="Metalloenzyme, LuxS/M16 peptidase-like"/>
    <property type="match status" value="2"/>
</dbReference>
<keyword evidence="4" id="KW-1185">Reference proteome</keyword>
<dbReference type="PANTHER" id="PTHR11851">
    <property type="entry name" value="METALLOPROTEASE"/>
    <property type="match status" value="1"/>
</dbReference>
<feature type="domain" description="Peptidase M16 C-terminal" evidence="2">
    <location>
        <begin position="197"/>
        <end position="360"/>
    </location>
</feature>
<evidence type="ECO:0000259" key="1">
    <source>
        <dbReference type="Pfam" id="PF00675"/>
    </source>
</evidence>
<dbReference type="Pfam" id="PF00675">
    <property type="entry name" value="Peptidase_M16"/>
    <property type="match status" value="1"/>
</dbReference>
<evidence type="ECO:0000313" key="3">
    <source>
        <dbReference type="EMBL" id="NIJ56443.1"/>
    </source>
</evidence>
<dbReference type="InterPro" id="IPR011765">
    <property type="entry name" value="Pept_M16_N"/>
</dbReference>
<dbReference type="EC" id="3.4.24.-" evidence="3"/>
<sequence>MSLVEPGSANASSQTSASRAIQRVVSPGGIEAWLVEEYAVPLIAVEFAFRGGASLDPADRAGAAKLFASLLDEGAGPYDSEAFQEKLAEHAIELHFSADRDTWRGSLKTLARHAGQAFELLRLALTEPRFDDSAVARVREQLLAGLRHEANDPDTLASRALFARAFSGHPYAQPVKGSIDTVPALDRDIFLAIKPAALTRVNLTVSVVGAIDAATLSAQLDAVFGDLPAGGQVPAVAPAAPLASGALEVIDVDVPQTSLRFAVPGFLRNDPDFMAGIVFNHILGGGAFTSRLFQEVREKRGLAYGVSTSLVPLRAAGLLVGGTATKNERAAESLAVIRAEIARLTADGPDTDELAKAKQYLIGSYPLQFDNSAKIARQLLQIALDDLGIDYIDRRRGLVEAVTLADVRRVGERLFGTSKLLVIAAGRPEGLA</sequence>
<dbReference type="Pfam" id="PF05193">
    <property type="entry name" value="Peptidase_M16_C"/>
    <property type="match status" value="1"/>
</dbReference>
<keyword evidence="3" id="KW-0645">Protease</keyword>
<dbReference type="GO" id="GO:0008233">
    <property type="term" value="F:peptidase activity"/>
    <property type="evidence" value="ECO:0007669"/>
    <property type="project" value="UniProtKB-KW"/>
</dbReference>
<keyword evidence="3" id="KW-0378">Hydrolase</keyword>
<dbReference type="InterPro" id="IPR007863">
    <property type="entry name" value="Peptidase_M16_C"/>
</dbReference>
<proteinExistence type="predicted"/>
<dbReference type="PANTHER" id="PTHR11851:SF224">
    <property type="entry name" value="PROCESSING PROTEASE"/>
    <property type="match status" value="1"/>
</dbReference>
<dbReference type="RefSeq" id="WP_166947916.1">
    <property type="nucleotide sequence ID" value="NZ_JAASQI010000001.1"/>
</dbReference>
<feature type="domain" description="Peptidase M16 N-terminal" evidence="1">
    <location>
        <begin position="48"/>
        <end position="175"/>
    </location>
</feature>
<gene>
    <name evidence="3" type="ORF">FHS82_000256</name>
</gene>
<evidence type="ECO:0000259" key="2">
    <source>
        <dbReference type="Pfam" id="PF05193"/>
    </source>
</evidence>
<name>A0ABX0UVM5_9HYPH</name>
<dbReference type="SUPFAM" id="SSF63411">
    <property type="entry name" value="LuxS/MPP-like metallohydrolase"/>
    <property type="match status" value="2"/>
</dbReference>
<dbReference type="Proteomes" id="UP001429580">
    <property type="component" value="Unassembled WGS sequence"/>
</dbReference>
<organism evidence="3 4">
    <name type="scientific">Pseudochelatococcus lubricantis</name>
    <dbReference type="NCBI Taxonomy" id="1538102"/>
    <lineage>
        <taxon>Bacteria</taxon>
        <taxon>Pseudomonadati</taxon>
        <taxon>Pseudomonadota</taxon>
        <taxon>Alphaproteobacteria</taxon>
        <taxon>Hyphomicrobiales</taxon>
        <taxon>Chelatococcaceae</taxon>
        <taxon>Pseudochelatococcus</taxon>
    </lineage>
</organism>
<accession>A0ABX0UVM5</accession>
<protein>
    <submittedName>
        <fullName evidence="3">Zinc protease</fullName>
        <ecNumber evidence="3">3.4.24.-</ecNumber>
    </submittedName>
</protein>
<comment type="caution">
    <text evidence="3">The sequence shown here is derived from an EMBL/GenBank/DDBJ whole genome shotgun (WGS) entry which is preliminary data.</text>
</comment>
<reference evidence="3 4" key="1">
    <citation type="submission" date="2020-03" db="EMBL/GenBank/DDBJ databases">
        <title>Genomic Encyclopedia of Type Strains, Phase IV (KMG-IV): sequencing the most valuable type-strain genomes for metagenomic binning, comparative biology and taxonomic classification.</title>
        <authorList>
            <person name="Goeker M."/>
        </authorList>
    </citation>
    <scope>NUCLEOTIDE SEQUENCE [LARGE SCALE GENOMIC DNA]</scope>
    <source>
        <strain evidence="3 4">DSM 103870</strain>
    </source>
</reference>
<dbReference type="EMBL" id="JAASQI010000001">
    <property type="protein sequence ID" value="NIJ56443.1"/>
    <property type="molecule type" value="Genomic_DNA"/>
</dbReference>
<dbReference type="GO" id="GO:0006508">
    <property type="term" value="P:proteolysis"/>
    <property type="evidence" value="ECO:0007669"/>
    <property type="project" value="UniProtKB-KW"/>
</dbReference>